<evidence type="ECO:0000313" key="2">
    <source>
        <dbReference type="EMBL" id="AAA85880.1"/>
    </source>
</evidence>
<dbReference type="SUPFAM" id="SSF48726">
    <property type="entry name" value="Immunoglobulin"/>
    <property type="match status" value="1"/>
</dbReference>
<dbReference type="Gene3D" id="2.60.40.3790">
    <property type="match status" value="1"/>
</dbReference>
<name>Q68393_HCMVO</name>
<organismHost>
    <name type="scientific">Homo sapiens</name>
    <name type="common">Human</name>
    <dbReference type="NCBI Taxonomy" id="9606"/>
</organismHost>
<dbReference type="InterPro" id="IPR031918">
    <property type="entry name" value="UL141"/>
</dbReference>
<evidence type="ECO:0000256" key="1">
    <source>
        <dbReference type="SAM" id="Phobius"/>
    </source>
</evidence>
<reference evidence="2" key="2">
    <citation type="journal article" date="1996" name="J. Virol.">
        <title>Human cytomegalovirus clinical isolates carry at least 19 genes not found in laboratory strains.</title>
        <authorList>
            <person name="Cha T.A."/>
            <person name="Tom E."/>
            <person name="Kemble G.W."/>
            <person name="Duke G.M."/>
            <person name="Mocarski E.S."/>
            <person name="Spaete R.R."/>
        </authorList>
    </citation>
    <scope>NUCLEOTIDE SEQUENCE [LARGE SCALE GENOMIC DNA]</scope>
    <source>
        <strain evidence="2">Toledo</strain>
    </source>
</reference>
<keyword evidence="1" id="KW-0472">Membrane</keyword>
<organism evidence="2">
    <name type="scientific">Human cytomegalovirus (strain Toledo)</name>
    <name type="common">HHV-5</name>
    <name type="synonym">Human herpesvirus 5</name>
    <dbReference type="NCBI Taxonomy" id="311339"/>
    <lineage>
        <taxon>Viruses</taxon>
        <taxon>Duplodnaviria</taxon>
        <taxon>Heunggongvirae</taxon>
        <taxon>Peploviricota</taxon>
        <taxon>Herviviricetes</taxon>
        <taxon>Herpesvirales</taxon>
        <taxon>Orthoherpesviridae</taxon>
        <taxon>Betaherpesvirinae</taxon>
        <taxon>Cytomegalovirus</taxon>
        <taxon>Cytomegalovirus humanbeta5</taxon>
        <taxon>Human cytomegalovirus</taxon>
    </lineage>
</organism>
<proteinExistence type="predicted"/>
<keyword evidence="1" id="KW-0812">Transmembrane</keyword>
<protein>
    <submittedName>
        <fullName evidence="2">Orf UL141</fullName>
    </submittedName>
</protein>
<keyword evidence="1" id="KW-1133">Transmembrane helix</keyword>
<dbReference type="InterPro" id="IPR038504">
    <property type="entry name" value="UL141-like_sf"/>
</dbReference>
<dbReference type="Pfam" id="PF16758">
    <property type="entry name" value="UL141"/>
    <property type="match status" value="1"/>
</dbReference>
<reference evidence="2" key="1">
    <citation type="submission" date="1995-08" db="EMBL/GenBank/DDBJ databases">
        <authorList>
            <person name="Cha T.-A."/>
        </authorList>
    </citation>
    <scope>NUCLEOTIDE SEQUENCE</scope>
    <source>
        <strain evidence="2">Toledo</strain>
    </source>
</reference>
<sequence>MRQVAYRRRRESSCAVLVHHVGRDGDGEGEAAKKTCKKTGRSVAGIPGEKLRRTVVTTTPARRLSGRHTEQEQAGMRLCEKGKKRIIMCRRESLRTLPWLFWVLLSCPRLLEYSSSSFPFATADIAEKMWAENYETTSPAPVLVAEGEQVTIPCTVMTHSWPMVSIRARFCRSHDGSDELILDAVKGHRLMNGLQYRLPYATWNFSQLHLGQIFSLTFNVSMDTAGMYECVLRNYSHGLIMQRFVILTQLETLSRPDEPCCTPALGRYSLGDQIWSPTPWRLRNHDCGTYRGFQRNYFYIGRADAEDCWKPACPDEEPDRCWTVIQRYRLPGDCYRSQPHPPKFLPVTPAPPADIDTGMSPWATRGIAAFLGFWSIFTVCFLCYLCYLQCCGRWCPTPGRGRRGGEGYRRLPTYDSYPGVRKMKR</sequence>
<dbReference type="InterPro" id="IPR036179">
    <property type="entry name" value="Ig-like_dom_sf"/>
</dbReference>
<accession>Q68393</accession>
<dbReference type="EMBL" id="U33331">
    <property type="protein sequence ID" value="AAA85880.1"/>
    <property type="molecule type" value="Genomic_DNA"/>
</dbReference>
<feature type="transmembrane region" description="Helical" evidence="1">
    <location>
        <begin position="367"/>
        <end position="387"/>
    </location>
</feature>